<dbReference type="SUPFAM" id="SSF56059">
    <property type="entry name" value="Glutathione synthetase ATP-binding domain-like"/>
    <property type="match status" value="1"/>
</dbReference>
<dbReference type="STRING" id="47839.BN973_05955"/>
<feature type="compositionally biased region" description="Basic and acidic residues" evidence="15">
    <location>
        <begin position="11"/>
        <end position="25"/>
    </location>
</feature>
<keyword evidence="8" id="KW-0479">Metal-binding</keyword>
<dbReference type="PANTHER" id="PTHR43030">
    <property type="entry name" value="PHOSPHOENOLPYRUVATE SYNTHASE"/>
    <property type="match status" value="1"/>
</dbReference>
<evidence type="ECO:0000256" key="1">
    <source>
        <dbReference type="ARBA" id="ARBA00001946"/>
    </source>
</evidence>
<reference evidence="18 19" key="3">
    <citation type="submission" date="2016-01" db="EMBL/GenBank/DDBJ databases">
        <title>The new phylogeny of the genus Mycobacterium.</title>
        <authorList>
            <person name="Tarcisio F."/>
            <person name="Conor M."/>
            <person name="Antonella G."/>
            <person name="Elisabetta G."/>
            <person name="Giulia F.S."/>
            <person name="Sara T."/>
            <person name="Anna F."/>
            <person name="Clotilde B."/>
            <person name="Roberto B."/>
            <person name="Veronica D.S."/>
            <person name="Fabio R."/>
            <person name="Monica P."/>
            <person name="Olivier J."/>
            <person name="Enrico T."/>
            <person name="Nicola S."/>
        </authorList>
    </citation>
    <scope>NUCLEOTIDE SEQUENCE [LARGE SCALE GENOMIC DNA]</scope>
    <source>
        <strain evidence="18 19">DSM 44626</strain>
    </source>
</reference>
<comment type="pathway">
    <text evidence="3">Carbohydrate biosynthesis; gluconeogenesis.</text>
</comment>
<dbReference type="Proteomes" id="UP000028880">
    <property type="component" value="Unassembled WGS sequence"/>
</dbReference>
<evidence type="ECO:0000313" key="18">
    <source>
        <dbReference type="EMBL" id="ORX07621.1"/>
    </source>
</evidence>
<evidence type="ECO:0000313" key="17">
    <source>
        <dbReference type="EMBL" id="CDO91546.1"/>
    </source>
</evidence>
<dbReference type="eggNOG" id="COG0574">
    <property type="taxonomic scope" value="Bacteria"/>
</dbReference>
<evidence type="ECO:0000313" key="19">
    <source>
        <dbReference type="Proteomes" id="UP000193710"/>
    </source>
</evidence>
<dbReference type="GO" id="GO:0005524">
    <property type="term" value="F:ATP binding"/>
    <property type="evidence" value="ECO:0007669"/>
    <property type="project" value="UniProtKB-KW"/>
</dbReference>
<gene>
    <name evidence="18" type="ORF">AWC29_05465</name>
    <name evidence="17" type="ORF">BN973_05955</name>
</gene>
<evidence type="ECO:0000256" key="5">
    <source>
        <dbReference type="ARBA" id="ARBA00011996"/>
    </source>
</evidence>
<dbReference type="EMBL" id="LQPY01000004">
    <property type="protein sequence ID" value="ORX07621.1"/>
    <property type="molecule type" value="Genomic_DNA"/>
</dbReference>
<dbReference type="EC" id="2.7.9.2" evidence="5"/>
<evidence type="ECO:0000256" key="7">
    <source>
        <dbReference type="ARBA" id="ARBA00022679"/>
    </source>
</evidence>
<dbReference type="Gene3D" id="3.30.470.20">
    <property type="entry name" value="ATP-grasp fold, B domain"/>
    <property type="match status" value="1"/>
</dbReference>
<comment type="function">
    <text evidence="2">Catalyzes the phosphorylation of pyruvate to phosphoenolpyruvate.</text>
</comment>
<organism evidence="17">
    <name type="scientific">Mycobacterium triplex</name>
    <dbReference type="NCBI Taxonomy" id="47839"/>
    <lineage>
        <taxon>Bacteria</taxon>
        <taxon>Bacillati</taxon>
        <taxon>Actinomycetota</taxon>
        <taxon>Actinomycetes</taxon>
        <taxon>Mycobacteriales</taxon>
        <taxon>Mycobacteriaceae</taxon>
        <taxon>Mycobacterium</taxon>
        <taxon>Mycobacterium simiae complex</taxon>
    </lineage>
</organism>
<evidence type="ECO:0000256" key="8">
    <source>
        <dbReference type="ARBA" id="ARBA00022723"/>
    </source>
</evidence>
<dbReference type="OrthoDB" id="9765468at2"/>
<keyword evidence="17" id="KW-0670">Pyruvate</keyword>
<comment type="catalytic activity">
    <reaction evidence="14">
        <text>pyruvate + ATP + H2O = phosphoenolpyruvate + AMP + phosphate + 2 H(+)</text>
        <dbReference type="Rhea" id="RHEA:11364"/>
        <dbReference type="ChEBI" id="CHEBI:15361"/>
        <dbReference type="ChEBI" id="CHEBI:15377"/>
        <dbReference type="ChEBI" id="CHEBI:15378"/>
        <dbReference type="ChEBI" id="CHEBI:30616"/>
        <dbReference type="ChEBI" id="CHEBI:43474"/>
        <dbReference type="ChEBI" id="CHEBI:58702"/>
        <dbReference type="ChEBI" id="CHEBI:456215"/>
        <dbReference type="EC" id="2.7.9.2"/>
    </reaction>
</comment>
<dbReference type="GO" id="GO:0006094">
    <property type="term" value="P:gluconeogenesis"/>
    <property type="evidence" value="ECO:0007669"/>
    <property type="project" value="UniProtKB-UniPathway"/>
</dbReference>
<protein>
    <recommendedName>
        <fullName evidence="6">Phosphoenolpyruvate synthase</fullName>
        <ecNumber evidence="5">2.7.9.2</ecNumber>
    </recommendedName>
    <alternativeName>
        <fullName evidence="13">Pyruvate, water dikinase</fullName>
    </alternativeName>
</protein>
<comment type="cofactor">
    <cofactor evidence="1">
        <name>Mg(2+)</name>
        <dbReference type="ChEBI" id="CHEBI:18420"/>
    </cofactor>
</comment>
<feature type="region of interest" description="Disordered" evidence="15">
    <location>
        <begin position="1"/>
        <end position="29"/>
    </location>
</feature>
<dbReference type="PANTHER" id="PTHR43030:SF1">
    <property type="entry name" value="PHOSPHOENOLPYRUVATE SYNTHASE"/>
    <property type="match status" value="1"/>
</dbReference>
<keyword evidence="10" id="KW-0418">Kinase</keyword>
<comment type="similarity">
    <text evidence="4">Belongs to the PEP-utilizing enzyme family.</text>
</comment>
<evidence type="ECO:0000259" key="16">
    <source>
        <dbReference type="Pfam" id="PF01326"/>
    </source>
</evidence>
<feature type="domain" description="Pyruvate phosphate dikinase AMP/ATP-binding" evidence="16">
    <location>
        <begin position="43"/>
        <end position="337"/>
    </location>
</feature>
<accession>A0A024K6K7</accession>
<dbReference type="InterPro" id="IPR002192">
    <property type="entry name" value="PPDK_AMP/ATP-bd"/>
</dbReference>
<evidence type="ECO:0000256" key="3">
    <source>
        <dbReference type="ARBA" id="ARBA00004742"/>
    </source>
</evidence>
<dbReference type="GO" id="GO:0046872">
    <property type="term" value="F:metal ion binding"/>
    <property type="evidence" value="ECO:0007669"/>
    <property type="project" value="UniProtKB-KW"/>
</dbReference>
<evidence type="ECO:0000256" key="2">
    <source>
        <dbReference type="ARBA" id="ARBA00002988"/>
    </source>
</evidence>
<proteinExistence type="inferred from homology"/>
<evidence type="ECO:0000256" key="4">
    <source>
        <dbReference type="ARBA" id="ARBA00007837"/>
    </source>
</evidence>
<evidence type="ECO:0000256" key="9">
    <source>
        <dbReference type="ARBA" id="ARBA00022741"/>
    </source>
</evidence>
<evidence type="ECO:0000256" key="12">
    <source>
        <dbReference type="ARBA" id="ARBA00022842"/>
    </source>
</evidence>
<reference evidence="17" key="2">
    <citation type="submission" date="2014-04" db="EMBL/GenBank/DDBJ databases">
        <authorList>
            <person name="Xu Y.W."/>
            <person name="Yang Q."/>
        </authorList>
    </citation>
    <scope>NUCLEOTIDE SEQUENCE</scope>
    <source>
        <strain evidence="17">DSM 44626</strain>
    </source>
</reference>
<keyword evidence="9" id="KW-0547">Nucleotide-binding</keyword>
<dbReference type="RefSeq" id="WP_051641705.1">
    <property type="nucleotide sequence ID" value="NZ_HG964447.1"/>
</dbReference>
<dbReference type="Pfam" id="PF01326">
    <property type="entry name" value="PPDK_N"/>
    <property type="match status" value="1"/>
</dbReference>
<keyword evidence="12" id="KW-0460">Magnesium</keyword>
<dbReference type="HOGENOM" id="CLU_007308_6_0_11"/>
<name>A0A024K6K7_9MYCO</name>
<dbReference type="UniPathway" id="UPA00138"/>
<evidence type="ECO:0000256" key="14">
    <source>
        <dbReference type="ARBA" id="ARBA00047700"/>
    </source>
</evidence>
<keyword evidence="7" id="KW-0808">Transferase</keyword>
<evidence type="ECO:0000256" key="6">
    <source>
        <dbReference type="ARBA" id="ARBA00021623"/>
    </source>
</evidence>
<sequence length="338" mass="35678">MTTDQKPTGAVDRRGSAEGAHRPEHAATQVLPLHRCTSELSHEVGGKATGLGALIKQGLSVPPGFVVTVSAYHEAVAAAGVAPRIAEVLATSGTDRDRSAAIMTLFDQVTLPESLAAQVVDAYAQMGGGPVAVRSSAIAEDTAEASFAGQQDTYLWIEGAPALLDAVVRCWASLFTPRAIGYRRRLNVASDDVAMAVVVQQMVPAVAAGVTITLEPVTGDRGQIYTASALGLGQGVVNGDVETDSAWVDKARLCLRKREIARQTRAHRYESGAVRIVDLAPGEGDAPSIDDDTLLQVARLALQIEQNAGYAVDVEWAVDADGEVHLLQARPETVWNNR</sequence>
<dbReference type="InterPro" id="IPR013815">
    <property type="entry name" value="ATP_grasp_subdomain_1"/>
</dbReference>
<dbReference type="AlphaFoldDB" id="A0A024K6K7"/>
<dbReference type="Gene3D" id="3.30.1490.20">
    <property type="entry name" value="ATP-grasp fold, A domain"/>
    <property type="match status" value="1"/>
</dbReference>
<keyword evidence="19" id="KW-1185">Reference proteome</keyword>
<dbReference type="EMBL" id="HG964447">
    <property type="protein sequence ID" value="CDO91546.1"/>
    <property type="molecule type" value="Genomic_DNA"/>
</dbReference>
<reference evidence="17" key="1">
    <citation type="journal article" date="2014" name="Genome Announc.">
        <title>Draft Genome Sequence of Mycobacterium triplex DSM 44626.</title>
        <authorList>
            <person name="Sassi M."/>
            <person name="Croce O."/>
            <person name="Robert C."/>
            <person name="Raoult D."/>
            <person name="Drancourt M."/>
        </authorList>
    </citation>
    <scope>NUCLEOTIDE SEQUENCE [LARGE SCALE GENOMIC DNA]</scope>
    <source>
        <strain evidence="17">DSM 44626</strain>
    </source>
</reference>
<dbReference type="GO" id="GO:0008986">
    <property type="term" value="F:pyruvate, water dikinase activity"/>
    <property type="evidence" value="ECO:0007669"/>
    <property type="project" value="UniProtKB-EC"/>
</dbReference>
<dbReference type="Proteomes" id="UP000193710">
    <property type="component" value="Unassembled WGS sequence"/>
</dbReference>
<evidence type="ECO:0000256" key="11">
    <source>
        <dbReference type="ARBA" id="ARBA00022840"/>
    </source>
</evidence>
<evidence type="ECO:0000256" key="15">
    <source>
        <dbReference type="SAM" id="MobiDB-lite"/>
    </source>
</evidence>
<keyword evidence="11" id="KW-0067">ATP-binding</keyword>
<dbReference type="InterPro" id="IPR006319">
    <property type="entry name" value="PEP_synth"/>
</dbReference>
<evidence type="ECO:0000256" key="10">
    <source>
        <dbReference type="ARBA" id="ARBA00022777"/>
    </source>
</evidence>
<evidence type="ECO:0000256" key="13">
    <source>
        <dbReference type="ARBA" id="ARBA00033470"/>
    </source>
</evidence>